<name>A0A2I0L856_PUNGR</name>
<comment type="caution">
    <text evidence="2">The sequence shown here is derived from an EMBL/GenBank/DDBJ whole genome shotgun (WGS) entry which is preliminary data.</text>
</comment>
<protein>
    <submittedName>
        <fullName evidence="2">Uncharacterized protein</fullName>
    </submittedName>
</protein>
<gene>
    <name evidence="2" type="ORF">CRG98_002806</name>
</gene>
<organism evidence="2 3">
    <name type="scientific">Punica granatum</name>
    <name type="common">Pomegranate</name>
    <dbReference type="NCBI Taxonomy" id="22663"/>
    <lineage>
        <taxon>Eukaryota</taxon>
        <taxon>Viridiplantae</taxon>
        <taxon>Streptophyta</taxon>
        <taxon>Embryophyta</taxon>
        <taxon>Tracheophyta</taxon>
        <taxon>Spermatophyta</taxon>
        <taxon>Magnoliopsida</taxon>
        <taxon>eudicotyledons</taxon>
        <taxon>Gunneridae</taxon>
        <taxon>Pentapetalae</taxon>
        <taxon>rosids</taxon>
        <taxon>malvids</taxon>
        <taxon>Myrtales</taxon>
        <taxon>Lythraceae</taxon>
        <taxon>Punica</taxon>
    </lineage>
</organism>
<proteinExistence type="predicted"/>
<dbReference type="Proteomes" id="UP000233551">
    <property type="component" value="Unassembled WGS sequence"/>
</dbReference>
<evidence type="ECO:0000313" key="2">
    <source>
        <dbReference type="EMBL" id="PKI76820.1"/>
    </source>
</evidence>
<dbReference type="AlphaFoldDB" id="A0A2I0L856"/>
<sequence>MEKTWTEGGGGERYLEMKSEVTDSGGRGRTFRRNAAPEIRCSDSEREGGDGDREMPPTGSRGEICLYYCVTADLSVPPLILSVCDIEIEE</sequence>
<dbReference type="EMBL" id="PGOL01000108">
    <property type="protein sequence ID" value="PKI76820.1"/>
    <property type="molecule type" value="Genomic_DNA"/>
</dbReference>
<feature type="region of interest" description="Disordered" evidence="1">
    <location>
        <begin position="1"/>
        <end position="61"/>
    </location>
</feature>
<feature type="compositionally biased region" description="Basic and acidic residues" evidence="1">
    <location>
        <begin position="40"/>
        <end position="55"/>
    </location>
</feature>
<reference evidence="2 3" key="1">
    <citation type="submission" date="2017-11" db="EMBL/GenBank/DDBJ databases">
        <title>De-novo sequencing of pomegranate (Punica granatum L.) genome.</title>
        <authorList>
            <person name="Akparov Z."/>
            <person name="Amiraslanov A."/>
            <person name="Hajiyeva S."/>
            <person name="Abbasov M."/>
            <person name="Kaur K."/>
            <person name="Hamwieh A."/>
            <person name="Solovyev V."/>
            <person name="Salamov A."/>
            <person name="Braich B."/>
            <person name="Kosarev P."/>
            <person name="Mahmoud A."/>
            <person name="Hajiyev E."/>
            <person name="Babayeva S."/>
            <person name="Izzatullayeva V."/>
            <person name="Mammadov A."/>
            <person name="Mammadov A."/>
            <person name="Sharifova S."/>
            <person name="Ojaghi J."/>
            <person name="Eynullazada K."/>
            <person name="Bayramov B."/>
            <person name="Abdulazimova A."/>
            <person name="Shahmuradov I."/>
        </authorList>
    </citation>
    <scope>NUCLEOTIDE SEQUENCE [LARGE SCALE GENOMIC DNA]</scope>
    <source>
        <strain evidence="3">cv. AG2017</strain>
        <tissue evidence="2">Leaf</tissue>
    </source>
</reference>
<accession>A0A2I0L856</accession>
<evidence type="ECO:0000256" key="1">
    <source>
        <dbReference type="SAM" id="MobiDB-lite"/>
    </source>
</evidence>
<evidence type="ECO:0000313" key="3">
    <source>
        <dbReference type="Proteomes" id="UP000233551"/>
    </source>
</evidence>
<keyword evidence="3" id="KW-1185">Reference proteome</keyword>